<dbReference type="EMBL" id="JAFBFI010000010">
    <property type="protein sequence ID" value="MBM7693155.1"/>
    <property type="molecule type" value="Genomic_DNA"/>
</dbReference>
<dbReference type="EC" id="2.7.7.6" evidence="2"/>
<name>A0ABS2QJ24_9BACI</name>
<gene>
    <name evidence="2" type="ORF">JOC77_002594</name>
</gene>
<dbReference type="Proteomes" id="UP000823486">
    <property type="component" value="Unassembled WGS sequence"/>
</dbReference>
<evidence type="ECO:0000313" key="3">
    <source>
        <dbReference type="Proteomes" id="UP000823486"/>
    </source>
</evidence>
<dbReference type="GO" id="GO:0003899">
    <property type="term" value="F:DNA-directed RNA polymerase activity"/>
    <property type="evidence" value="ECO:0007669"/>
    <property type="project" value="UniProtKB-EC"/>
</dbReference>
<dbReference type="Gene3D" id="1.10.1740.10">
    <property type="match status" value="1"/>
</dbReference>
<dbReference type="InterPro" id="IPR007627">
    <property type="entry name" value="RNA_pol_sigma70_r2"/>
</dbReference>
<protein>
    <submittedName>
        <fullName evidence="2">DNA-directed RNA polymerase</fullName>
        <ecNumber evidence="2">2.7.7.6</ecNumber>
    </submittedName>
</protein>
<dbReference type="GO" id="GO:0000428">
    <property type="term" value="C:DNA-directed RNA polymerase complex"/>
    <property type="evidence" value="ECO:0007669"/>
    <property type="project" value="UniProtKB-KW"/>
</dbReference>
<comment type="caution">
    <text evidence="2">The sequence shown here is derived from an EMBL/GenBank/DDBJ whole genome shotgun (WGS) entry which is preliminary data.</text>
</comment>
<accession>A0ABS2QJ24</accession>
<dbReference type="InterPro" id="IPR014284">
    <property type="entry name" value="RNA_pol_sigma-70_dom"/>
</dbReference>
<dbReference type="RefSeq" id="WP_204543756.1">
    <property type="nucleotide sequence ID" value="NZ_JAFBFI010000010.1"/>
</dbReference>
<evidence type="ECO:0000259" key="1">
    <source>
        <dbReference type="Pfam" id="PF04542"/>
    </source>
</evidence>
<keyword evidence="3" id="KW-1185">Reference proteome</keyword>
<evidence type="ECO:0000313" key="2">
    <source>
        <dbReference type="EMBL" id="MBM7693155.1"/>
    </source>
</evidence>
<keyword evidence="2" id="KW-0240">DNA-directed RNA polymerase</keyword>
<feature type="domain" description="RNA polymerase sigma-70 region 2" evidence="1">
    <location>
        <begin position="16"/>
        <end position="81"/>
    </location>
</feature>
<keyword evidence="2" id="KW-0808">Transferase</keyword>
<dbReference type="Pfam" id="PF04542">
    <property type="entry name" value="Sigma70_r2"/>
    <property type="match status" value="1"/>
</dbReference>
<dbReference type="SUPFAM" id="SSF88659">
    <property type="entry name" value="Sigma3 and sigma4 domains of RNA polymerase sigma factors"/>
    <property type="match status" value="1"/>
</dbReference>
<dbReference type="SUPFAM" id="SSF88946">
    <property type="entry name" value="Sigma2 domain of RNA polymerase sigma factors"/>
    <property type="match status" value="1"/>
</dbReference>
<organism evidence="2 3">
    <name type="scientific">Peribacillus deserti</name>
    <dbReference type="NCBI Taxonomy" id="673318"/>
    <lineage>
        <taxon>Bacteria</taxon>
        <taxon>Bacillati</taxon>
        <taxon>Bacillota</taxon>
        <taxon>Bacilli</taxon>
        <taxon>Bacillales</taxon>
        <taxon>Bacillaceae</taxon>
        <taxon>Peribacillus</taxon>
    </lineage>
</organism>
<keyword evidence="2" id="KW-0548">Nucleotidyltransferase</keyword>
<dbReference type="InterPro" id="IPR036388">
    <property type="entry name" value="WH-like_DNA-bd_sf"/>
</dbReference>
<keyword evidence="2" id="KW-0804">Transcription</keyword>
<sequence>MLSTGKHMVNFNHTAQQYTPLIHKIIKTLNLYKETEEYYQIGLIALWEANEKYCDSKGPFLPFAYSIIKGRMLNQLNKEKRWEAAAIFTEKTEEYMDRNIKHKDIYFPLEAINDFCKNLTHNQQKWLIGFYKHQSLEEIALEHDVTKEAVKSWRKSALKKIKHIHSNQEL</sequence>
<dbReference type="InterPro" id="IPR013325">
    <property type="entry name" value="RNA_pol_sigma_r2"/>
</dbReference>
<dbReference type="NCBIfam" id="TIGR02937">
    <property type="entry name" value="sigma70-ECF"/>
    <property type="match status" value="1"/>
</dbReference>
<reference evidence="2 3" key="1">
    <citation type="submission" date="2021-01" db="EMBL/GenBank/DDBJ databases">
        <title>Genomic Encyclopedia of Type Strains, Phase IV (KMG-IV): sequencing the most valuable type-strain genomes for metagenomic binning, comparative biology and taxonomic classification.</title>
        <authorList>
            <person name="Goeker M."/>
        </authorList>
    </citation>
    <scope>NUCLEOTIDE SEQUENCE [LARGE SCALE GENOMIC DNA]</scope>
    <source>
        <strain evidence="2 3">DSM 105482</strain>
    </source>
</reference>
<proteinExistence type="predicted"/>
<dbReference type="Gene3D" id="1.10.10.10">
    <property type="entry name" value="Winged helix-like DNA-binding domain superfamily/Winged helix DNA-binding domain"/>
    <property type="match status" value="1"/>
</dbReference>
<dbReference type="InterPro" id="IPR013324">
    <property type="entry name" value="RNA_pol_sigma_r3/r4-like"/>
</dbReference>